<accession>A0ABU2M7B1</accession>
<evidence type="ECO:0000313" key="2">
    <source>
        <dbReference type="EMBL" id="MDT0328407.1"/>
    </source>
</evidence>
<dbReference type="InterPro" id="IPR049244">
    <property type="entry name" value="DUF6879"/>
</dbReference>
<feature type="domain" description="DUF6879" evidence="1">
    <location>
        <begin position="7"/>
        <end position="174"/>
    </location>
</feature>
<dbReference type="RefSeq" id="WP_311511132.1">
    <property type="nucleotide sequence ID" value="NZ_JAVREP010000004.1"/>
</dbReference>
<protein>
    <recommendedName>
        <fullName evidence="1">DUF6879 domain-containing protein</fullName>
    </recommendedName>
</protein>
<keyword evidence="3" id="KW-1185">Reference proteome</keyword>
<organism evidence="2 3">
    <name type="scientific">Nocardiopsis lambiniae</name>
    <dbReference type="NCBI Taxonomy" id="3075539"/>
    <lineage>
        <taxon>Bacteria</taxon>
        <taxon>Bacillati</taxon>
        <taxon>Actinomycetota</taxon>
        <taxon>Actinomycetes</taxon>
        <taxon>Streptosporangiales</taxon>
        <taxon>Nocardiopsidaceae</taxon>
        <taxon>Nocardiopsis</taxon>
    </lineage>
</organism>
<name>A0ABU2M7B1_9ACTN</name>
<dbReference type="EMBL" id="JAVREP010000004">
    <property type="protein sequence ID" value="MDT0328407.1"/>
    <property type="molecule type" value="Genomic_DNA"/>
</dbReference>
<gene>
    <name evidence="2" type="ORF">RM479_08275</name>
</gene>
<proteinExistence type="predicted"/>
<evidence type="ECO:0000259" key="1">
    <source>
        <dbReference type="Pfam" id="PF21806"/>
    </source>
</evidence>
<comment type="caution">
    <text evidence="2">The sequence shown here is derived from an EMBL/GenBank/DDBJ whole genome shotgun (WGS) entry which is preliminary data.</text>
</comment>
<reference evidence="3" key="1">
    <citation type="submission" date="2023-07" db="EMBL/GenBank/DDBJ databases">
        <title>30 novel species of actinomycetes from the DSMZ collection.</title>
        <authorList>
            <person name="Nouioui I."/>
        </authorList>
    </citation>
    <scope>NUCLEOTIDE SEQUENCE [LARGE SCALE GENOMIC DNA]</scope>
    <source>
        <strain evidence="3">DSM 44743</strain>
    </source>
</reference>
<sequence length="175" mass="20325">MTQNAPTFDELFASCRDSAVHLEMRDVYDIDGEIEGFEKWRRSGHRDDWDDRDSWWLPFHQSVADATARGVLVRRARIVSMPVTEYIRYEHAGTPGNILAGEHVRWLPRRRATDLALPGNDFWLFDGRVTHVNHFTGDGRWLEEEITEDPELAELCSSAFEAVWERAVPHEEFAL</sequence>
<dbReference type="Proteomes" id="UP001183390">
    <property type="component" value="Unassembled WGS sequence"/>
</dbReference>
<evidence type="ECO:0000313" key="3">
    <source>
        <dbReference type="Proteomes" id="UP001183390"/>
    </source>
</evidence>
<dbReference type="Pfam" id="PF21806">
    <property type="entry name" value="DUF6879"/>
    <property type="match status" value="1"/>
</dbReference>